<keyword evidence="3" id="KW-0408">Iron</keyword>
<dbReference type="AlphaFoldDB" id="A0A6H1UHS3"/>
<evidence type="ECO:0000313" key="5">
    <source>
        <dbReference type="EMBL" id="QIZ77863.1"/>
    </source>
</evidence>
<dbReference type="RefSeq" id="WP_168661261.1">
    <property type="nucleotide sequence ID" value="NZ_CP051180.1"/>
</dbReference>
<dbReference type="EMBL" id="CP051180">
    <property type="protein sequence ID" value="QIZ77863.1"/>
    <property type="molecule type" value="Genomic_DNA"/>
</dbReference>
<dbReference type="GO" id="GO:0030288">
    <property type="term" value="C:outer membrane-bounded periplasmic space"/>
    <property type="evidence" value="ECO:0007669"/>
    <property type="project" value="TreeGrafter"/>
</dbReference>
<feature type="binding site" evidence="3">
    <location>
        <position position="214"/>
    </location>
    <ligand>
        <name>Fe cation</name>
        <dbReference type="ChEBI" id="CHEBI:24875"/>
    </ligand>
</feature>
<dbReference type="CDD" id="cd13542">
    <property type="entry name" value="PBP2_FutA1_ilke"/>
    <property type="match status" value="1"/>
</dbReference>
<dbReference type="GO" id="GO:0046872">
    <property type="term" value="F:metal ion binding"/>
    <property type="evidence" value="ECO:0007669"/>
    <property type="project" value="UniProtKB-KW"/>
</dbReference>
<evidence type="ECO:0000256" key="1">
    <source>
        <dbReference type="ARBA" id="ARBA00008520"/>
    </source>
</evidence>
<gene>
    <name evidence="5" type="ORF">HER31_13715</name>
</gene>
<dbReference type="InterPro" id="IPR026045">
    <property type="entry name" value="Ferric-bd"/>
</dbReference>
<name>A0A6H1UHS3_9GAMM</name>
<sequence>MRQIFALVALLLSVTAQAAETVTIYSYRQPFLIAPMLEKFTAETGIETEVVFAKKGLDERLKREGRLTPADVMLTTDISRLANLVAMDLVQPVESEILTKNLPAQYRDPSNNWFALTVRVRNVYSSKERVGKANLSYEDLAKPEFKGKICTRSGKNAYNIALVSSMIAHHGETKTIEWLQGVKANLARKPQGNDRAQIKAIAEGVCDYAIGNSYYFGKMLSDEKQRPFADQVEINFPNQADRGAHVNVSGAALTKYSKHPEAAIKLLEFLSAPIAQQMYAEANMEYPVNPMVKPSELVSSWGSFKSDDLPVHRLAEYHQDAVKLLDKVKFDL</sequence>
<comment type="similarity">
    <text evidence="1">Belongs to the bacterial solute-binding protein 1 family.</text>
</comment>
<keyword evidence="3" id="KW-0479">Metal-binding</keyword>
<reference evidence="5 6" key="1">
    <citation type="submission" date="2020-04" db="EMBL/GenBank/DDBJ databases">
        <title>Ferrimonas sp. S7 isolated from sea water.</title>
        <authorList>
            <person name="Bae S.S."/>
            <person name="Baek K."/>
        </authorList>
    </citation>
    <scope>NUCLEOTIDE SEQUENCE [LARGE SCALE GENOMIC DNA]</scope>
    <source>
        <strain evidence="5 6">S7</strain>
    </source>
</reference>
<dbReference type="KEGG" id="fes:HER31_13715"/>
<dbReference type="Proteomes" id="UP000501602">
    <property type="component" value="Chromosome"/>
</dbReference>
<feature type="signal peptide" evidence="4">
    <location>
        <begin position="1"/>
        <end position="18"/>
    </location>
</feature>
<dbReference type="PANTHER" id="PTHR30006:SF15">
    <property type="entry name" value="IRON-UTILIZATION PERIPLASMIC PROTEIN"/>
    <property type="match status" value="1"/>
</dbReference>
<accession>A0A6H1UHS3</accession>
<feature type="chain" id="PRO_5026174908" evidence="4">
    <location>
        <begin position="19"/>
        <end position="332"/>
    </location>
</feature>
<dbReference type="Gene3D" id="3.40.190.10">
    <property type="entry name" value="Periplasmic binding protein-like II"/>
    <property type="match status" value="2"/>
</dbReference>
<organism evidence="5 6">
    <name type="scientific">Ferrimonas lipolytica</name>
    <dbReference type="NCBI Taxonomy" id="2724191"/>
    <lineage>
        <taxon>Bacteria</taxon>
        <taxon>Pseudomonadati</taxon>
        <taxon>Pseudomonadota</taxon>
        <taxon>Gammaproteobacteria</taxon>
        <taxon>Alteromonadales</taxon>
        <taxon>Ferrimonadaceae</taxon>
        <taxon>Ferrimonas</taxon>
    </lineage>
</organism>
<evidence type="ECO:0000313" key="6">
    <source>
        <dbReference type="Proteomes" id="UP000501602"/>
    </source>
</evidence>
<evidence type="ECO:0000256" key="2">
    <source>
        <dbReference type="ARBA" id="ARBA00022729"/>
    </source>
</evidence>
<evidence type="ECO:0000256" key="4">
    <source>
        <dbReference type="SAM" id="SignalP"/>
    </source>
</evidence>
<dbReference type="Pfam" id="PF13343">
    <property type="entry name" value="SBP_bac_6"/>
    <property type="match status" value="1"/>
</dbReference>
<dbReference type="PIRSF" id="PIRSF002825">
    <property type="entry name" value="CfbpA"/>
    <property type="match status" value="1"/>
</dbReference>
<dbReference type="SUPFAM" id="SSF53850">
    <property type="entry name" value="Periplasmic binding protein-like II"/>
    <property type="match status" value="1"/>
</dbReference>
<keyword evidence="2 4" id="KW-0732">Signal</keyword>
<feature type="binding site" evidence="3">
    <location>
        <position position="215"/>
    </location>
    <ligand>
        <name>Fe cation</name>
        <dbReference type="ChEBI" id="CHEBI:24875"/>
    </ligand>
</feature>
<keyword evidence="6" id="KW-1185">Reference proteome</keyword>
<dbReference type="PANTHER" id="PTHR30006">
    <property type="entry name" value="THIAMINE-BINDING PERIPLASMIC PROTEIN-RELATED"/>
    <property type="match status" value="1"/>
</dbReference>
<proteinExistence type="inferred from homology"/>
<evidence type="ECO:0000256" key="3">
    <source>
        <dbReference type="PIRSR" id="PIRSR002825-1"/>
    </source>
</evidence>
<protein>
    <submittedName>
        <fullName evidence="5">Fe(3+) ABC transporter substrate-binding protein</fullName>
    </submittedName>
</protein>